<reference evidence="2 3" key="1">
    <citation type="submission" date="2023-07" db="EMBL/GenBank/DDBJ databases">
        <title>Genomic Encyclopedia of Type Strains, Phase IV (KMG-IV): sequencing the most valuable type-strain genomes for metagenomic binning, comparative biology and taxonomic classification.</title>
        <authorList>
            <person name="Goeker M."/>
        </authorList>
    </citation>
    <scope>NUCLEOTIDE SEQUENCE [LARGE SCALE GENOMIC DNA]</scope>
    <source>
        <strain evidence="2 3">DSM 19154</strain>
    </source>
</reference>
<accession>A0ABT9YJ32</accession>
<evidence type="ECO:0000313" key="3">
    <source>
        <dbReference type="Proteomes" id="UP001225034"/>
    </source>
</evidence>
<gene>
    <name evidence="2" type="ORF">J2S05_002685</name>
</gene>
<evidence type="ECO:0008006" key="4">
    <source>
        <dbReference type="Google" id="ProtNLM"/>
    </source>
</evidence>
<organism evidence="2 3">
    <name type="scientific">Alkalicoccobacillus murimartini</name>
    <dbReference type="NCBI Taxonomy" id="171685"/>
    <lineage>
        <taxon>Bacteria</taxon>
        <taxon>Bacillati</taxon>
        <taxon>Bacillota</taxon>
        <taxon>Bacilli</taxon>
        <taxon>Bacillales</taxon>
        <taxon>Bacillaceae</taxon>
        <taxon>Alkalicoccobacillus</taxon>
    </lineage>
</organism>
<dbReference type="Proteomes" id="UP001225034">
    <property type="component" value="Unassembled WGS sequence"/>
</dbReference>
<name>A0ABT9YJ32_9BACI</name>
<dbReference type="RefSeq" id="WP_306983519.1">
    <property type="nucleotide sequence ID" value="NZ_JAUSUA010000004.1"/>
</dbReference>
<proteinExistence type="predicted"/>
<feature type="transmembrane region" description="Helical" evidence="1">
    <location>
        <begin position="6"/>
        <end position="22"/>
    </location>
</feature>
<dbReference type="EMBL" id="JAUSUA010000004">
    <property type="protein sequence ID" value="MDQ0207876.1"/>
    <property type="molecule type" value="Genomic_DNA"/>
</dbReference>
<evidence type="ECO:0000256" key="1">
    <source>
        <dbReference type="SAM" id="Phobius"/>
    </source>
</evidence>
<sequence>MLEGYAWIVLILASFRLTRLLIHDEITSWVRRPFVQVKEELHDGQPVLYLEPIGTGLRKWTGMLLSCYWCMGVWTTSFLYAGWLVWPSLFVYIAHILALAGAAAILESLVRLVSDR</sequence>
<feature type="transmembrane region" description="Helical" evidence="1">
    <location>
        <begin position="89"/>
        <end position="110"/>
    </location>
</feature>
<keyword evidence="1" id="KW-0472">Membrane</keyword>
<keyword evidence="3" id="KW-1185">Reference proteome</keyword>
<evidence type="ECO:0000313" key="2">
    <source>
        <dbReference type="EMBL" id="MDQ0207876.1"/>
    </source>
</evidence>
<keyword evidence="1" id="KW-1133">Transmembrane helix</keyword>
<comment type="caution">
    <text evidence="2">The sequence shown here is derived from an EMBL/GenBank/DDBJ whole genome shotgun (WGS) entry which is preliminary data.</text>
</comment>
<dbReference type="Pfam" id="PF07098">
    <property type="entry name" value="DUF1360"/>
    <property type="match status" value="1"/>
</dbReference>
<protein>
    <recommendedName>
        <fullName evidence="4">Sporulation protein</fullName>
    </recommendedName>
</protein>
<dbReference type="InterPro" id="IPR010773">
    <property type="entry name" value="Mycophage_PG1_Gp7"/>
</dbReference>
<feature type="transmembrane region" description="Helical" evidence="1">
    <location>
        <begin position="63"/>
        <end position="83"/>
    </location>
</feature>
<keyword evidence="1" id="KW-0812">Transmembrane</keyword>